<dbReference type="Gene3D" id="3.40.50.300">
    <property type="entry name" value="P-loop containing nucleotide triphosphate hydrolases"/>
    <property type="match status" value="1"/>
</dbReference>
<dbReference type="AlphaFoldDB" id="A0A1L7RRS1"/>
<dbReference type="InterPro" id="IPR027417">
    <property type="entry name" value="P-loop_NTPase"/>
</dbReference>
<proteinExistence type="predicted"/>
<dbReference type="PANTHER" id="PTHR43158:SF2">
    <property type="entry name" value="SKFA PEPTIDE EXPORT ATP-BINDING PROTEIN SKFE"/>
    <property type="match status" value="1"/>
</dbReference>
<feature type="domain" description="ABC transporter" evidence="3">
    <location>
        <begin position="2"/>
        <end position="231"/>
    </location>
</feature>
<evidence type="ECO:0000256" key="2">
    <source>
        <dbReference type="ARBA" id="ARBA00022840"/>
    </source>
</evidence>
<dbReference type="InterPro" id="IPR003439">
    <property type="entry name" value="ABC_transporter-like_ATP-bd"/>
</dbReference>
<dbReference type="GO" id="GO:0005524">
    <property type="term" value="F:ATP binding"/>
    <property type="evidence" value="ECO:0007669"/>
    <property type="project" value="UniProtKB-KW"/>
</dbReference>
<evidence type="ECO:0000313" key="4">
    <source>
        <dbReference type="EMBL" id="CED91873.1"/>
    </source>
</evidence>
<dbReference type="SUPFAM" id="SSF52540">
    <property type="entry name" value="P-loop containing nucleoside triphosphate hydrolases"/>
    <property type="match status" value="1"/>
</dbReference>
<gene>
    <name evidence="4" type="ORF">AAM4_2041</name>
</gene>
<evidence type="ECO:0000256" key="1">
    <source>
        <dbReference type="ARBA" id="ARBA00022741"/>
    </source>
</evidence>
<protein>
    <submittedName>
        <fullName evidence="4">ABC transporter, ATP-binding protein</fullName>
    </submittedName>
</protein>
<dbReference type="Pfam" id="PF00005">
    <property type="entry name" value="ABC_tran"/>
    <property type="match status" value="1"/>
</dbReference>
<dbReference type="PANTHER" id="PTHR43158">
    <property type="entry name" value="SKFA PEPTIDE EXPORT ATP-BINDING PROTEIN SKFE"/>
    <property type="match status" value="1"/>
</dbReference>
<dbReference type="GO" id="GO:0016887">
    <property type="term" value="F:ATP hydrolysis activity"/>
    <property type="evidence" value="ECO:0007669"/>
    <property type="project" value="InterPro"/>
</dbReference>
<dbReference type="SMART" id="SM00382">
    <property type="entry name" value="AAA"/>
    <property type="match status" value="1"/>
</dbReference>
<sequence>MIHIDSLTHTYRGSKAAALDNVSMDIAEGSITGVLGPNGSGKTTLFHALVGYLEPASGAIIIDGQETSRDQRIALGVYAGNYADPASVSTKSLLRLASCRPTWDEGRFARLSDRFQLELGGSLGKRSQGERSLFVTAIALACGAPITMLDEPTDALDVPTRMALTEEIIRASADAAEAGAPRTLLVASHLVSELESLIENVIVLAEGRVVCVDTAEHLRAYALALVGRPEVIHRILDADAESRVLSERQLGRFARIVATGLTDACLEALAAADVEVQPLSFQDSFVSLIDHNMA</sequence>
<dbReference type="PROSITE" id="PS50893">
    <property type="entry name" value="ABC_TRANSPORTER_2"/>
    <property type="match status" value="1"/>
</dbReference>
<accession>A0A1L7RRS1</accession>
<keyword evidence="2 4" id="KW-0067">ATP-binding</keyword>
<dbReference type="InterPro" id="IPR003593">
    <property type="entry name" value="AAA+_ATPase"/>
</dbReference>
<keyword evidence="1" id="KW-0547">Nucleotide-binding</keyword>
<reference evidence="4" key="1">
    <citation type="submission" date="2014-07" db="EMBL/GenBank/DDBJ databases">
        <authorList>
            <person name="Zhang J.E."/>
            <person name="Yang H."/>
            <person name="Guo J."/>
            <person name="Deng Z."/>
            <person name="Luo H."/>
            <person name="Luo M."/>
            <person name="Zhao B."/>
        </authorList>
    </citation>
    <scope>NUCLEOTIDE SEQUENCE</scope>
    <source>
        <strain evidence="4">AM4</strain>
    </source>
</reference>
<evidence type="ECO:0000259" key="3">
    <source>
        <dbReference type="PROSITE" id="PS50893"/>
    </source>
</evidence>
<name>A0A1L7RRS1_9ACTO</name>
<organism evidence="4">
    <name type="scientific">Actinomyces succiniciruminis</name>
    <dbReference type="NCBI Taxonomy" id="1522002"/>
    <lineage>
        <taxon>Bacteria</taxon>
        <taxon>Bacillati</taxon>
        <taxon>Actinomycetota</taxon>
        <taxon>Actinomycetes</taxon>
        <taxon>Actinomycetales</taxon>
        <taxon>Actinomycetaceae</taxon>
        <taxon>Actinomyces</taxon>
    </lineage>
</organism>
<dbReference type="EMBL" id="LK995525">
    <property type="protein sequence ID" value="CED91873.1"/>
    <property type="molecule type" value="Genomic_DNA"/>
</dbReference>